<evidence type="ECO:0000313" key="4">
    <source>
        <dbReference type="EMBL" id="EER04364.1"/>
    </source>
</evidence>
<feature type="domain" description="Growth arrest-specific protein 8" evidence="3">
    <location>
        <begin position="217"/>
        <end position="410"/>
    </location>
</feature>
<name>C5LFY3_PERM5</name>
<feature type="compositionally biased region" description="Basic residues" evidence="2">
    <location>
        <begin position="1"/>
        <end position="11"/>
    </location>
</feature>
<organism evidence="5">
    <name type="scientific">Perkinsus marinus (strain ATCC 50983 / TXsc)</name>
    <dbReference type="NCBI Taxonomy" id="423536"/>
    <lineage>
        <taxon>Eukaryota</taxon>
        <taxon>Sar</taxon>
        <taxon>Alveolata</taxon>
        <taxon>Perkinsozoa</taxon>
        <taxon>Perkinsea</taxon>
        <taxon>Perkinsida</taxon>
        <taxon>Perkinsidae</taxon>
        <taxon>Perkinsus</taxon>
    </lineage>
</organism>
<dbReference type="InParanoid" id="C5LFY3"/>
<dbReference type="Proteomes" id="UP000007800">
    <property type="component" value="Unassembled WGS sequence"/>
</dbReference>
<proteinExistence type="predicted"/>
<dbReference type="InterPro" id="IPR025593">
    <property type="entry name" value="GAS8_dom"/>
</dbReference>
<keyword evidence="5" id="KW-1185">Reference proteome</keyword>
<keyword evidence="1" id="KW-0175">Coiled coil</keyword>
<sequence>MPPKKAKKGKKSAANANKANKVDPEEAARLLALQKEARQIREEYIDDEKQYNQLLHEREKINYFWTCAKRTRDEREAELRNRERGLEDLQERQQIELKVLQQRLKHLRFHLVDETIEQRISNERISQQHAEKEHLPREHEAFTTVRQTHVEVREAQNASDAYIRALKLKQDERVLHLRQEYDRKARDLMQKYALRMKVIRDDREKDRRAEMQSLEAEKNRQDIKVYYGDITTSNLELIKRLKEEHADMKKREMADAKLLRELKRENASLSEPLKRARQDVVELKETYAKFVEDKKRIAMLKEKIGEQEKALSALTFQQAVLDQQLEIAKAERDTATNKFQGMIYGVQAKSGLKNLVLEKKLQNMQDSLEVADAQVVEMHRSTNREAGTAEEISEKFRPVLTSKDDTIFELQEEQRKLQEAHAQLVRTFEAKLGEYGIPREEMGFDPKLLA</sequence>
<dbReference type="InterPro" id="IPR039308">
    <property type="entry name" value="GAS8"/>
</dbReference>
<dbReference type="GO" id="GO:0005874">
    <property type="term" value="C:microtubule"/>
    <property type="evidence" value="ECO:0007669"/>
    <property type="project" value="TreeGrafter"/>
</dbReference>
<dbReference type="GO" id="GO:0048870">
    <property type="term" value="P:cell motility"/>
    <property type="evidence" value="ECO:0007669"/>
    <property type="project" value="InterPro"/>
</dbReference>
<dbReference type="PANTHER" id="PTHR31543:SF1">
    <property type="entry name" value="HECT DOMAIN-CONTAINING PROTEIN"/>
    <property type="match status" value="1"/>
</dbReference>
<reference evidence="4 5" key="1">
    <citation type="submission" date="2008-07" db="EMBL/GenBank/DDBJ databases">
        <authorList>
            <person name="El-Sayed N."/>
            <person name="Caler E."/>
            <person name="Inman J."/>
            <person name="Amedeo P."/>
            <person name="Hass B."/>
            <person name="Wortman J."/>
        </authorList>
    </citation>
    <scope>NUCLEOTIDE SEQUENCE [LARGE SCALE GENOMIC DNA]</scope>
    <source>
        <strain evidence="5">ATCC 50983 / TXsc</strain>
    </source>
</reference>
<evidence type="ECO:0000259" key="3">
    <source>
        <dbReference type="Pfam" id="PF13851"/>
    </source>
</evidence>
<protein>
    <submittedName>
        <fullName evidence="4">Growth-arrest-specific protein, putative</fullName>
    </submittedName>
</protein>
<dbReference type="GO" id="GO:0005794">
    <property type="term" value="C:Golgi apparatus"/>
    <property type="evidence" value="ECO:0007669"/>
    <property type="project" value="TreeGrafter"/>
</dbReference>
<feature type="coiled-coil region" evidence="1">
    <location>
        <begin position="259"/>
        <end position="293"/>
    </location>
</feature>
<feature type="coiled-coil region" evidence="1">
    <location>
        <begin position="403"/>
        <end position="430"/>
    </location>
</feature>
<dbReference type="EMBL" id="GG681697">
    <property type="protein sequence ID" value="EER04364.1"/>
    <property type="molecule type" value="Genomic_DNA"/>
</dbReference>
<dbReference type="FunCoup" id="C5LFY3">
    <property type="interactions" value="149"/>
</dbReference>
<dbReference type="Pfam" id="PF13851">
    <property type="entry name" value="GAS"/>
    <property type="match status" value="1"/>
</dbReference>
<evidence type="ECO:0000256" key="2">
    <source>
        <dbReference type="SAM" id="MobiDB-lite"/>
    </source>
</evidence>
<evidence type="ECO:0000313" key="5">
    <source>
        <dbReference type="Proteomes" id="UP000007800"/>
    </source>
</evidence>
<dbReference type="GO" id="GO:0008017">
    <property type="term" value="F:microtubule binding"/>
    <property type="evidence" value="ECO:0007669"/>
    <property type="project" value="InterPro"/>
</dbReference>
<dbReference type="GO" id="GO:0031514">
    <property type="term" value="C:motile cilium"/>
    <property type="evidence" value="ECO:0007669"/>
    <property type="project" value="InterPro"/>
</dbReference>
<dbReference type="GO" id="GO:0031267">
    <property type="term" value="F:small GTPase binding"/>
    <property type="evidence" value="ECO:0007669"/>
    <property type="project" value="InterPro"/>
</dbReference>
<evidence type="ECO:0000256" key="1">
    <source>
        <dbReference type="SAM" id="Coils"/>
    </source>
</evidence>
<gene>
    <name evidence="4" type="ORF">Pmar_PMAR001872</name>
</gene>
<dbReference type="RefSeq" id="XP_002772548.1">
    <property type="nucleotide sequence ID" value="XM_002772502.1"/>
</dbReference>
<dbReference type="AlphaFoldDB" id="C5LFY3"/>
<feature type="coiled-coil region" evidence="1">
    <location>
        <begin position="30"/>
        <end position="92"/>
    </location>
</feature>
<accession>C5LFY3</accession>
<dbReference type="GeneID" id="9037017"/>
<dbReference type="OrthoDB" id="767661at2759"/>
<dbReference type="OMA" id="MKHLQYE"/>
<dbReference type="PANTHER" id="PTHR31543">
    <property type="entry name" value="DYNEIN REGULATORY COMPLEX SUBUNIT 4"/>
    <property type="match status" value="1"/>
</dbReference>
<feature type="region of interest" description="Disordered" evidence="2">
    <location>
        <begin position="1"/>
        <end position="24"/>
    </location>
</feature>